<comment type="similarity">
    <text evidence="1">Belongs to the APC5 family.</text>
</comment>
<dbReference type="GO" id="GO:0031145">
    <property type="term" value="P:anaphase-promoting complex-dependent catabolic process"/>
    <property type="evidence" value="ECO:0007669"/>
    <property type="project" value="TreeGrafter"/>
</dbReference>
<evidence type="ECO:0000259" key="10">
    <source>
        <dbReference type="Pfam" id="PF12862"/>
    </source>
</evidence>
<dbReference type="InterPro" id="IPR011990">
    <property type="entry name" value="TPR-like_helical_dom_sf"/>
</dbReference>
<dbReference type="InParanoid" id="A0A1V8SBU6"/>
<sequence>MARFLAPHKICLLVLVEAYLDAPPDASHTALLLDNVATHLLPRSSPHGSNTSGSISLFCLPFKDIPSERPGCTFHDDFVHALWQAGSLDALHTLINRLSLAVSSSAGLAQSRCSPGSPLGQYIRRSSVEWTRLPFDDSIALLQAYVQFLHPTWEVLTRRNPDTARAFLQAQGHGATSAATLASSDGQIVQDAASVSTSDLQAALRRSIDFLQRRGMRVPQALKSRLRTWLTQHGSQEAGTSSLRHFMSFFEAWRANQYSRALENLHRYFDYSIANKSAAESTDVGGSVKLYYQYALLHLSVLHADFEHWVESQAAMDECIATARENQDSECLTFALSWTLYLRQVHATRSLTSLPSRDDGSCGQSSHGELAFLKQRGKDSRQWSLVSSTLLEEAKLELSVGGVTSKAFEHLYQAAHLNIQHGNTSLMCADAVFLAGLYDRIGQTHTASRHCTAILAVLGDHGNLRDVVRAKCRLAYGLALRGLYDEARGLIDDMMLRTVGSLKLQQRAEAFARLIALLRAIREGDAETAIALHRILISMRDCGDPELSQHLDTLTAVFLQEAESNIAFAHVTRKPPPSNSHVTSTGDADLAHRLQLMVRKASMFVRAGHAEQAVSIAMRAAAAAERSLLMPVLLEAVLVVARVLIALGEFEGALQLCQASMARTMQVTGSSELSASSFTVCMEAYVGIGGQQAANSKAVTSAIRTSLSLCERACEASAALKDRAAQIRMLVAKMALLGEVADTIAIIDTRAKLQELLKHASGLKVPGASDLASD</sequence>
<proteinExistence type="inferred from homology"/>
<name>A0A1V8SBU6_9PEZI</name>
<keyword evidence="6" id="KW-0131">Cell cycle</keyword>
<dbReference type="GO" id="GO:0070979">
    <property type="term" value="P:protein K11-linked ubiquitination"/>
    <property type="evidence" value="ECO:0007669"/>
    <property type="project" value="TreeGrafter"/>
</dbReference>
<dbReference type="EMBL" id="NAJO01000064">
    <property type="protein sequence ID" value="OQN96612.1"/>
    <property type="molecule type" value="Genomic_DNA"/>
</dbReference>
<dbReference type="PANTHER" id="PTHR12830:SF9">
    <property type="entry name" value="ANAPHASE-PROMOTING COMPLEX SUBUNIT 5"/>
    <property type="match status" value="1"/>
</dbReference>
<keyword evidence="3" id="KW-0132">Cell division</keyword>
<keyword evidence="9" id="KW-0732">Signal</keyword>
<dbReference type="InterPro" id="IPR037679">
    <property type="entry name" value="Apc5"/>
</dbReference>
<gene>
    <name evidence="11" type="ORF">B0A48_17042</name>
</gene>
<dbReference type="Proteomes" id="UP000192596">
    <property type="component" value="Unassembled WGS sequence"/>
</dbReference>
<evidence type="ECO:0000256" key="7">
    <source>
        <dbReference type="ARBA" id="ARBA00031069"/>
    </source>
</evidence>
<dbReference type="SUPFAM" id="SSF48452">
    <property type="entry name" value="TPR-like"/>
    <property type="match status" value="1"/>
</dbReference>
<dbReference type="GO" id="GO:0045842">
    <property type="term" value="P:positive regulation of mitotic metaphase/anaphase transition"/>
    <property type="evidence" value="ECO:0007669"/>
    <property type="project" value="TreeGrafter"/>
</dbReference>
<organism evidence="11 12">
    <name type="scientific">Cryoendolithus antarcticus</name>
    <dbReference type="NCBI Taxonomy" id="1507870"/>
    <lineage>
        <taxon>Eukaryota</taxon>
        <taxon>Fungi</taxon>
        <taxon>Dikarya</taxon>
        <taxon>Ascomycota</taxon>
        <taxon>Pezizomycotina</taxon>
        <taxon>Dothideomycetes</taxon>
        <taxon>Dothideomycetidae</taxon>
        <taxon>Cladosporiales</taxon>
        <taxon>Cladosporiaceae</taxon>
        <taxon>Cryoendolithus</taxon>
    </lineage>
</organism>
<accession>A0A1V8SBU6</accession>
<dbReference type="UniPathway" id="UPA00143"/>
<dbReference type="InterPro" id="IPR026000">
    <property type="entry name" value="Apc5_dom"/>
</dbReference>
<keyword evidence="4" id="KW-0498">Mitosis</keyword>
<evidence type="ECO:0000256" key="9">
    <source>
        <dbReference type="SAM" id="SignalP"/>
    </source>
</evidence>
<feature type="chain" id="PRO_5013003441" description="Anaphase-promoting complex subunit 5" evidence="9">
    <location>
        <begin position="19"/>
        <end position="774"/>
    </location>
</feature>
<evidence type="ECO:0000256" key="5">
    <source>
        <dbReference type="ARBA" id="ARBA00022786"/>
    </source>
</evidence>
<dbReference type="STRING" id="1507870.A0A1V8SBU6"/>
<dbReference type="Gene3D" id="1.25.40.10">
    <property type="entry name" value="Tetratricopeptide repeat domain"/>
    <property type="match status" value="1"/>
</dbReference>
<feature type="domain" description="Anaphase-promoting complex subunit 5" evidence="10">
    <location>
        <begin position="245"/>
        <end position="344"/>
    </location>
</feature>
<dbReference type="PANTHER" id="PTHR12830">
    <property type="entry name" value="ANAPHASE-PROMOTING COMPLEX SUBUNIT 5"/>
    <property type="match status" value="1"/>
</dbReference>
<feature type="signal peptide" evidence="9">
    <location>
        <begin position="1"/>
        <end position="18"/>
    </location>
</feature>
<dbReference type="OrthoDB" id="2504561at2759"/>
<evidence type="ECO:0000313" key="11">
    <source>
        <dbReference type="EMBL" id="OQN96612.1"/>
    </source>
</evidence>
<evidence type="ECO:0000256" key="1">
    <source>
        <dbReference type="ARBA" id="ARBA00007450"/>
    </source>
</evidence>
<dbReference type="Pfam" id="PF12862">
    <property type="entry name" value="ANAPC5"/>
    <property type="match status" value="1"/>
</dbReference>
<dbReference type="AlphaFoldDB" id="A0A1V8SBU6"/>
<comment type="function">
    <text evidence="8">Component of the anaphase promoting complex/cyclosome (APC/C), a cell cycle-regulated E3 ubiquitin ligase that controls progression through mitosis and the G1 phase of the cell cycle. The APC/C complex acts by mediating ubiquitination and subsequent degradation of target proteins: it mainly mediates the formation of 'Lys-11'-linked polyubiquitin chains and, to a lower extent, the formation of 'Lys-48'- and 'Lys-63'-linked polyubiquitin chains. The APC/C complex catalyzes assembly of branched 'Lys-11'-/'Lys-48'-linked branched ubiquitin chains on target proteins.</text>
</comment>
<evidence type="ECO:0000256" key="2">
    <source>
        <dbReference type="ARBA" id="ARBA00016066"/>
    </source>
</evidence>
<protein>
    <recommendedName>
        <fullName evidence="2">Anaphase-promoting complex subunit 5</fullName>
    </recommendedName>
    <alternativeName>
        <fullName evidence="7">Cyclosome subunit 5</fullName>
    </alternativeName>
</protein>
<evidence type="ECO:0000256" key="8">
    <source>
        <dbReference type="ARBA" id="ARBA00045696"/>
    </source>
</evidence>
<dbReference type="GO" id="GO:0005680">
    <property type="term" value="C:anaphase-promoting complex"/>
    <property type="evidence" value="ECO:0007669"/>
    <property type="project" value="InterPro"/>
</dbReference>
<keyword evidence="12" id="KW-1185">Reference proteome</keyword>
<evidence type="ECO:0000313" key="12">
    <source>
        <dbReference type="Proteomes" id="UP000192596"/>
    </source>
</evidence>
<dbReference type="GO" id="GO:0051301">
    <property type="term" value="P:cell division"/>
    <property type="evidence" value="ECO:0007669"/>
    <property type="project" value="UniProtKB-KW"/>
</dbReference>
<evidence type="ECO:0000256" key="6">
    <source>
        <dbReference type="ARBA" id="ARBA00023306"/>
    </source>
</evidence>
<comment type="caution">
    <text evidence="11">The sequence shown here is derived from an EMBL/GenBank/DDBJ whole genome shotgun (WGS) entry which is preliminary data.</text>
</comment>
<keyword evidence="5" id="KW-0833">Ubl conjugation pathway</keyword>
<reference evidence="12" key="1">
    <citation type="submission" date="2017-03" db="EMBL/GenBank/DDBJ databases">
        <title>Genomes of endolithic fungi from Antarctica.</title>
        <authorList>
            <person name="Coleine C."/>
            <person name="Masonjones S."/>
            <person name="Stajich J.E."/>
        </authorList>
    </citation>
    <scope>NUCLEOTIDE SEQUENCE [LARGE SCALE GENOMIC DNA]</scope>
    <source>
        <strain evidence="12">CCFEE 5527</strain>
    </source>
</reference>
<evidence type="ECO:0000256" key="4">
    <source>
        <dbReference type="ARBA" id="ARBA00022776"/>
    </source>
</evidence>
<evidence type="ECO:0000256" key="3">
    <source>
        <dbReference type="ARBA" id="ARBA00022618"/>
    </source>
</evidence>